<dbReference type="STRING" id="644352.J3P180"/>
<dbReference type="GeneID" id="20347735"/>
<organism evidence="2">
    <name type="scientific">Gaeumannomyces tritici (strain R3-111a-1)</name>
    <name type="common">Wheat and barley take-all root rot fungus</name>
    <name type="synonym">Gaeumannomyces graminis var. tritici</name>
    <dbReference type="NCBI Taxonomy" id="644352"/>
    <lineage>
        <taxon>Eukaryota</taxon>
        <taxon>Fungi</taxon>
        <taxon>Dikarya</taxon>
        <taxon>Ascomycota</taxon>
        <taxon>Pezizomycotina</taxon>
        <taxon>Sordariomycetes</taxon>
        <taxon>Sordariomycetidae</taxon>
        <taxon>Magnaporthales</taxon>
        <taxon>Magnaporthaceae</taxon>
        <taxon>Gaeumannomyces</taxon>
    </lineage>
</organism>
<dbReference type="AlphaFoldDB" id="J3P180"/>
<reference evidence="4" key="1">
    <citation type="submission" date="2010-07" db="EMBL/GenBank/DDBJ databases">
        <title>The genome sequence of Gaeumannomyces graminis var. tritici strain R3-111a-1.</title>
        <authorList>
            <consortium name="The Broad Institute Genome Sequencing Platform"/>
            <person name="Ma L.-J."/>
            <person name="Dead R."/>
            <person name="Young S."/>
            <person name="Zeng Q."/>
            <person name="Koehrsen M."/>
            <person name="Alvarado L."/>
            <person name="Berlin A."/>
            <person name="Chapman S.B."/>
            <person name="Chen Z."/>
            <person name="Freedman E."/>
            <person name="Gellesch M."/>
            <person name="Goldberg J."/>
            <person name="Griggs A."/>
            <person name="Gujja S."/>
            <person name="Heilman E.R."/>
            <person name="Heiman D."/>
            <person name="Hepburn T."/>
            <person name="Howarth C."/>
            <person name="Jen D."/>
            <person name="Larson L."/>
            <person name="Mehta T."/>
            <person name="Neiman D."/>
            <person name="Pearson M."/>
            <person name="Roberts A."/>
            <person name="Saif S."/>
            <person name="Shea T."/>
            <person name="Shenoy N."/>
            <person name="Sisk P."/>
            <person name="Stolte C."/>
            <person name="Sykes S."/>
            <person name="Walk T."/>
            <person name="White J."/>
            <person name="Yandava C."/>
            <person name="Haas B."/>
            <person name="Nusbaum C."/>
            <person name="Birren B."/>
        </authorList>
    </citation>
    <scope>NUCLEOTIDE SEQUENCE [LARGE SCALE GENOMIC DNA]</scope>
    <source>
        <strain evidence="4">R3-111a-1</strain>
    </source>
</reference>
<dbReference type="PANTHER" id="PTHR10622:SF12">
    <property type="entry name" value="HET DOMAIN-CONTAINING PROTEIN"/>
    <property type="match status" value="1"/>
</dbReference>
<evidence type="ECO:0000313" key="4">
    <source>
        <dbReference type="Proteomes" id="UP000006039"/>
    </source>
</evidence>
<sequence length="606" mass="68405">MWLINVQTMQLEEFMVDPPRYAILSHTWGSEEVTFADFNHPDQHLRQGKAGWRKIENVCRLSRKREYSYRYVWIDTCCIDKSSSAELSEAINSMYAWYAGAELCYAYLEDVPPPPIKSLVYEQHLFRLHPSVWGSCDFGVASAFAGSRWFQRGWTLQELVASRRVYFFGRGWGPIASRDYISHELSLITGIPKAVLGGQANALHYPVGARISWATDRKTTRPEDIAYSLLGLLDINMPLLYGEGSRAFLRLQEEILRQHEDDTIFLWCSRPAEPWAVRGMLANSPSDFGNFREKAYYLCRGIKPTSTVEMERIEPISAFSSLQSSSGVDNRGVWFRGHVASLAPKYSTNETALLYLNCRFNSANPVGLYLELLGPNRYARARPSEVYVADSDWKVDAASRHANVEDTTIVIYKTDSAIRKLVSNDPDAFLDDFSGPENKSHRCQHGFLFRCVEPVFPSGNWAKLVALSICRDIADLGKEEIRFNPGYEGRPWTPFVAASNNSTNITMKFWNGKEEIVFATYFRRVSTHSNGSLGADPGTASHPSPRSFIGLYCNKEDETMTVAQAEGEVPSTLVITNNRGSQSLSITVKLEEVGHLKLWVVEAVEL</sequence>
<accession>J3P180</accession>
<dbReference type="VEuPathDB" id="FungiDB:GGTG_07277"/>
<dbReference type="RefSeq" id="XP_009223365.1">
    <property type="nucleotide sequence ID" value="XM_009225101.1"/>
</dbReference>
<feature type="domain" description="Heterokaryon incompatibility" evidence="1">
    <location>
        <begin position="21"/>
        <end position="158"/>
    </location>
</feature>
<dbReference type="HOGENOM" id="CLU_450580_0_0_1"/>
<keyword evidence="4" id="KW-1185">Reference proteome</keyword>
<dbReference type="EnsemblFungi" id="EJT77365">
    <property type="protein sequence ID" value="EJT77365"/>
    <property type="gene ID" value="GGTG_07277"/>
</dbReference>
<dbReference type="Pfam" id="PF06985">
    <property type="entry name" value="HET"/>
    <property type="match status" value="1"/>
</dbReference>
<reference evidence="2" key="2">
    <citation type="submission" date="2010-07" db="EMBL/GenBank/DDBJ databases">
        <authorList>
            <consortium name="The Broad Institute Genome Sequencing Platform"/>
            <consortium name="Broad Institute Genome Sequencing Center for Infectious Disease"/>
            <person name="Ma L.-J."/>
            <person name="Dead R."/>
            <person name="Young S."/>
            <person name="Zeng Q."/>
            <person name="Koehrsen M."/>
            <person name="Alvarado L."/>
            <person name="Berlin A."/>
            <person name="Chapman S.B."/>
            <person name="Chen Z."/>
            <person name="Freedman E."/>
            <person name="Gellesch M."/>
            <person name="Goldberg J."/>
            <person name="Griggs A."/>
            <person name="Gujja S."/>
            <person name="Heilman E.R."/>
            <person name="Heiman D."/>
            <person name="Hepburn T."/>
            <person name="Howarth C."/>
            <person name="Jen D."/>
            <person name="Larson L."/>
            <person name="Mehta T."/>
            <person name="Neiman D."/>
            <person name="Pearson M."/>
            <person name="Roberts A."/>
            <person name="Saif S."/>
            <person name="Shea T."/>
            <person name="Shenoy N."/>
            <person name="Sisk P."/>
            <person name="Stolte C."/>
            <person name="Sykes S."/>
            <person name="Walk T."/>
            <person name="White J."/>
            <person name="Yandava C."/>
            <person name="Haas B."/>
            <person name="Nusbaum C."/>
            <person name="Birren B."/>
        </authorList>
    </citation>
    <scope>NUCLEOTIDE SEQUENCE</scope>
    <source>
        <strain evidence="2">R3-111a-1</strain>
    </source>
</reference>
<dbReference type="Proteomes" id="UP000006039">
    <property type="component" value="Unassembled WGS sequence"/>
</dbReference>
<dbReference type="EMBL" id="GL385397">
    <property type="protein sequence ID" value="EJT77365.1"/>
    <property type="molecule type" value="Genomic_DNA"/>
</dbReference>
<protein>
    <recommendedName>
        <fullName evidence="1">Heterokaryon incompatibility domain-containing protein</fullName>
    </recommendedName>
</protein>
<evidence type="ECO:0000313" key="2">
    <source>
        <dbReference type="EMBL" id="EJT77365.1"/>
    </source>
</evidence>
<dbReference type="eggNOG" id="ENOG502RX29">
    <property type="taxonomic scope" value="Eukaryota"/>
</dbReference>
<reference evidence="3" key="4">
    <citation type="journal article" date="2015" name="G3 (Bethesda)">
        <title>Genome sequences of three phytopathogenic species of the Magnaporthaceae family of fungi.</title>
        <authorList>
            <person name="Okagaki L.H."/>
            <person name="Nunes C.C."/>
            <person name="Sailsbery J."/>
            <person name="Clay B."/>
            <person name="Brown D."/>
            <person name="John T."/>
            <person name="Oh Y."/>
            <person name="Young N."/>
            <person name="Fitzgerald M."/>
            <person name="Haas B.J."/>
            <person name="Zeng Q."/>
            <person name="Young S."/>
            <person name="Adiconis X."/>
            <person name="Fan L."/>
            <person name="Levin J.Z."/>
            <person name="Mitchell T.K."/>
            <person name="Okubara P.A."/>
            <person name="Farman M.L."/>
            <person name="Kohn L.M."/>
            <person name="Birren B."/>
            <person name="Ma L.-J."/>
            <person name="Dean R.A."/>
        </authorList>
    </citation>
    <scope>NUCLEOTIDE SEQUENCE</scope>
    <source>
        <strain evidence="3">R3-111a-1</strain>
    </source>
</reference>
<proteinExistence type="predicted"/>
<reference evidence="3" key="5">
    <citation type="submission" date="2018-04" db="UniProtKB">
        <authorList>
            <consortium name="EnsemblFungi"/>
        </authorList>
    </citation>
    <scope>IDENTIFICATION</scope>
    <source>
        <strain evidence="3">R3-111a-1</strain>
    </source>
</reference>
<evidence type="ECO:0000313" key="3">
    <source>
        <dbReference type="EnsemblFungi" id="EJT77365"/>
    </source>
</evidence>
<gene>
    <name evidence="3" type="primary">20347735</name>
    <name evidence="2" type="ORF">GGTG_07277</name>
</gene>
<dbReference type="InterPro" id="IPR010730">
    <property type="entry name" value="HET"/>
</dbReference>
<evidence type="ECO:0000259" key="1">
    <source>
        <dbReference type="Pfam" id="PF06985"/>
    </source>
</evidence>
<reference evidence="2" key="3">
    <citation type="submission" date="2010-09" db="EMBL/GenBank/DDBJ databases">
        <title>Annotation of Gaeumannomyces graminis var. tritici R3-111a-1.</title>
        <authorList>
            <consortium name="The Broad Institute Genome Sequencing Platform"/>
            <person name="Ma L.-J."/>
            <person name="Dead R."/>
            <person name="Young S.K."/>
            <person name="Zeng Q."/>
            <person name="Gargeya S."/>
            <person name="Fitzgerald M."/>
            <person name="Haas B."/>
            <person name="Abouelleil A."/>
            <person name="Alvarado L."/>
            <person name="Arachchi H.M."/>
            <person name="Berlin A."/>
            <person name="Brown A."/>
            <person name="Chapman S.B."/>
            <person name="Chen Z."/>
            <person name="Dunbar C."/>
            <person name="Freedman E."/>
            <person name="Gearin G."/>
            <person name="Gellesch M."/>
            <person name="Goldberg J."/>
            <person name="Griggs A."/>
            <person name="Gujja S."/>
            <person name="Heiman D."/>
            <person name="Howarth C."/>
            <person name="Larson L."/>
            <person name="Lui A."/>
            <person name="MacDonald P.J.P."/>
            <person name="Mehta T."/>
            <person name="Montmayeur A."/>
            <person name="Murphy C."/>
            <person name="Neiman D."/>
            <person name="Pearson M."/>
            <person name="Priest M."/>
            <person name="Roberts A."/>
            <person name="Saif S."/>
            <person name="Shea T."/>
            <person name="Shenoy N."/>
            <person name="Sisk P."/>
            <person name="Stolte C."/>
            <person name="Sykes S."/>
            <person name="Yandava C."/>
            <person name="Wortman J."/>
            <person name="Nusbaum C."/>
            <person name="Birren B."/>
        </authorList>
    </citation>
    <scope>NUCLEOTIDE SEQUENCE</scope>
    <source>
        <strain evidence="2">R3-111a-1</strain>
    </source>
</reference>
<name>J3P180_GAET3</name>
<dbReference type="OrthoDB" id="20872at2759"/>
<dbReference type="PANTHER" id="PTHR10622">
    <property type="entry name" value="HET DOMAIN-CONTAINING PROTEIN"/>
    <property type="match status" value="1"/>
</dbReference>